<sequence length="150" mass="17169">MRIRKISFMLGIVALVMSSCASLYDHYTYTETISTKVQALSLMNQSDEAYATHEASVIALQNQLQKMLMYEEGKSKNDITIQMWKILNNEEKLIGSYLSLWEEKGTLSRIFINEATPQIEEAFDILIAYEEKKDKKTEAAVIGFINSIKK</sequence>
<dbReference type="Proteomes" id="UP001596043">
    <property type="component" value="Unassembled WGS sequence"/>
</dbReference>
<feature type="signal peptide" evidence="1">
    <location>
        <begin position="1"/>
        <end position="21"/>
    </location>
</feature>
<evidence type="ECO:0000256" key="1">
    <source>
        <dbReference type="SAM" id="SignalP"/>
    </source>
</evidence>
<keyword evidence="1" id="KW-0732">Signal</keyword>
<proteinExistence type="predicted"/>
<dbReference type="EMBL" id="JBHSFV010000009">
    <property type="protein sequence ID" value="MFC4635103.1"/>
    <property type="molecule type" value="Genomic_DNA"/>
</dbReference>
<gene>
    <name evidence="2" type="ORF">ACFO3O_14380</name>
</gene>
<name>A0ABV9HZX8_9FLAO</name>
<evidence type="ECO:0000313" key="3">
    <source>
        <dbReference type="Proteomes" id="UP001596043"/>
    </source>
</evidence>
<reference evidence="3" key="1">
    <citation type="journal article" date="2019" name="Int. J. Syst. Evol. Microbiol.">
        <title>The Global Catalogue of Microorganisms (GCM) 10K type strain sequencing project: providing services to taxonomists for standard genome sequencing and annotation.</title>
        <authorList>
            <consortium name="The Broad Institute Genomics Platform"/>
            <consortium name="The Broad Institute Genome Sequencing Center for Infectious Disease"/>
            <person name="Wu L."/>
            <person name="Ma J."/>
        </authorList>
    </citation>
    <scope>NUCLEOTIDE SEQUENCE [LARGE SCALE GENOMIC DNA]</scope>
    <source>
        <strain evidence="3">YJ-61-S</strain>
    </source>
</reference>
<evidence type="ECO:0000313" key="2">
    <source>
        <dbReference type="EMBL" id="MFC4635103.1"/>
    </source>
</evidence>
<accession>A0ABV9HZX8</accession>
<organism evidence="2 3">
    <name type="scientific">Dokdonia ponticola</name>
    <dbReference type="NCBI Taxonomy" id="2041041"/>
    <lineage>
        <taxon>Bacteria</taxon>
        <taxon>Pseudomonadati</taxon>
        <taxon>Bacteroidota</taxon>
        <taxon>Flavobacteriia</taxon>
        <taxon>Flavobacteriales</taxon>
        <taxon>Flavobacteriaceae</taxon>
        <taxon>Dokdonia</taxon>
    </lineage>
</organism>
<keyword evidence="3" id="KW-1185">Reference proteome</keyword>
<dbReference type="RefSeq" id="WP_379980005.1">
    <property type="nucleotide sequence ID" value="NZ_JBHSFV010000009.1"/>
</dbReference>
<dbReference type="PROSITE" id="PS51257">
    <property type="entry name" value="PROKAR_LIPOPROTEIN"/>
    <property type="match status" value="1"/>
</dbReference>
<protein>
    <submittedName>
        <fullName evidence="2">Uncharacterized protein</fullName>
    </submittedName>
</protein>
<comment type="caution">
    <text evidence="2">The sequence shown here is derived from an EMBL/GenBank/DDBJ whole genome shotgun (WGS) entry which is preliminary data.</text>
</comment>
<feature type="chain" id="PRO_5046949837" evidence="1">
    <location>
        <begin position="22"/>
        <end position="150"/>
    </location>
</feature>